<evidence type="ECO:0000313" key="3">
    <source>
        <dbReference type="Proteomes" id="UP000644282"/>
    </source>
</evidence>
<dbReference type="RefSeq" id="WP_193825885.1">
    <property type="nucleotide sequence ID" value="NZ_JADDXF010000158.1"/>
</dbReference>
<feature type="non-terminal residue" evidence="2">
    <location>
        <position position="1"/>
    </location>
</feature>
<organism evidence="2 3">
    <name type="scientific">Leptospira interrogans serovar Pomona</name>
    <dbReference type="NCBI Taxonomy" id="44276"/>
    <lineage>
        <taxon>Bacteria</taxon>
        <taxon>Pseudomonadati</taxon>
        <taxon>Spirochaetota</taxon>
        <taxon>Spirochaetia</taxon>
        <taxon>Leptospirales</taxon>
        <taxon>Leptospiraceae</taxon>
        <taxon>Leptospira</taxon>
    </lineage>
</organism>
<dbReference type="SUPFAM" id="SSF56601">
    <property type="entry name" value="beta-lactamase/transpeptidase-like"/>
    <property type="match status" value="1"/>
</dbReference>
<accession>A0AA40WEP1</accession>
<dbReference type="SMART" id="SM00740">
    <property type="entry name" value="PASTA"/>
    <property type="match status" value="1"/>
</dbReference>
<gene>
    <name evidence="2" type="ORF">IQB77_19650</name>
</gene>
<dbReference type="InterPro" id="IPR001460">
    <property type="entry name" value="PCN-bd_Tpept"/>
</dbReference>
<protein>
    <submittedName>
        <fullName evidence="2">PASTA domain-containing protein</fullName>
    </submittedName>
</protein>
<dbReference type="SUPFAM" id="SSF54184">
    <property type="entry name" value="Penicillin-binding protein 2x (pbp-2x), c-terminal domain"/>
    <property type="match status" value="1"/>
</dbReference>
<dbReference type="PROSITE" id="PS51178">
    <property type="entry name" value="PASTA"/>
    <property type="match status" value="1"/>
</dbReference>
<dbReference type="Gene3D" id="3.30.450.330">
    <property type="match status" value="1"/>
</dbReference>
<dbReference type="EMBL" id="JADDXF010000158">
    <property type="protein sequence ID" value="MBE8431985.1"/>
    <property type="molecule type" value="Genomic_DNA"/>
</dbReference>
<evidence type="ECO:0000313" key="2">
    <source>
        <dbReference type="EMBL" id="MBE8431985.1"/>
    </source>
</evidence>
<evidence type="ECO:0000259" key="1">
    <source>
        <dbReference type="PROSITE" id="PS51178"/>
    </source>
</evidence>
<dbReference type="Pfam" id="PF00905">
    <property type="entry name" value="Transpeptidase"/>
    <property type="match status" value="1"/>
</dbReference>
<sequence>SIAGKTGTGQKAISGKGYVEGLWSASFLGFFPAVRPKIVGLIFFDEPKGGTPSGGGPAATVFKEVVANIIPLIEQGVRTLNVSLKHFYRKNLKGTNGGEIPNLIGKSKREALEILRPSGIPVKFHGSGFCYKQEPDPGKKAEDERLNLYFK</sequence>
<reference evidence="2" key="1">
    <citation type="submission" date="2020-10" db="EMBL/GenBank/DDBJ databases">
        <title>New Zealand Leptospira genomics.</title>
        <authorList>
            <person name="Wilkinson D.A."/>
            <person name="Nisa S."/>
            <person name="Moinet M."/>
            <person name="Benschop J."/>
        </authorList>
    </citation>
    <scope>NUCLEOTIDE SEQUENCE</scope>
    <source>
        <strain evidence="2">ESR8</strain>
    </source>
</reference>
<dbReference type="CDD" id="cd06575">
    <property type="entry name" value="PASTA_Pbp2x-like_2"/>
    <property type="match status" value="1"/>
</dbReference>
<dbReference type="InterPro" id="IPR005543">
    <property type="entry name" value="PASTA_dom"/>
</dbReference>
<dbReference type="AlphaFoldDB" id="A0AA40WEP1"/>
<name>A0AA40WEP1_LEPIR</name>
<dbReference type="InterPro" id="IPR012338">
    <property type="entry name" value="Beta-lactam/transpept-like"/>
</dbReference>
<proteinExistence type="predicted"/>
<dbReference type="GO" id="GO:0008658">
    <property type="term" value="F:penicillin binding"/>
    <property type="evidence" value="ECO:0007669"/>
    <property type="project" value="InterPro"/>
</dbReference>
<feature type="domain" description="PASTA" evidence="1">
    <location>
        <begin position="94"/>
        <end position="151"/>
    </location>
</feature>
<comment type="caution">
    <text evidence="2">The sequence shown here is derived from an EMBL/GenBank/DDBJ whole genome shotgun (WGS) entry which is preliminary data.</text>
</comment>
<dbReference type="Pfam" id="PF03793">
    <property type="entry name" value="PASTA"/>
    <property type="match status" value="1"/>
</dbReference>
<dbReference type="Proteomes" id="UP000644282">
    <property type="component" value="Unassembled WGS sequence"/>
</dbReference>